<dbReference type="Gene3D" id="2.60.40.1730">
    <property type="entry name" value="tricorn interacting facor f3 domain"/>
    <property type="match status" value="1"/>
</dbReference>
<comment type="caution">
    <text evidence="15">The sequence shown here is derived from an EMBL/GenBank/DDBJ whole genome shotgun (WGS) entry which is preliminary data.</text>
</comment>
<evidence type="ECO:0000259" key="13">
    <source>
        <dbReference type="Pfam" id="PF01433"/>
    </source>
</evidence>
<evidence type="ECO:0000256" key="7">
    <source>
        <dbReference type="ARBA" id="ARBA00022723"/>
    </source>
</evidence>
<evidence type="ECO:0000313" key="16">
    <source>
        <dbReference type="Proteomes" id="UP001595816"/>
    </source>
</evidence>
<name>A0ABV8LGA9_9ACTN</name>
<dbReference type="Gene3D" id="1.10.390.10">
    <property type="entry name" value="Neutral Protease Domain 2"/>
    <property type="match status" value="1"/>
</dbReference>
<evidence type="ECO:0000256" key="12">
    <source>
        <dbReference type="ARBA" id="ARBA00031533"/>
    </source>
</evidence>
<dbReference type="GO" id="GO:0004177">
    <property type="term" value="F:aminopeptidase activity"/>
    <property type="evidence" value="ECO:0007669"/>
    <property type="project" value="UniProtKB-KW"/>
</dbReference>
<dbReference type="InterPro" id="IPR014782">
    <property type="entry name" value="Peptidase_M1_dom"/>
</dbReference>
<keyword evidence="10" id="KW-0482">Metalloprotease</keyword>
<dbReference type="InterPro" id="IPR042097">
    <property type="entry name" value="Aminopeptidase_N-like_N_sf"/>
</dbReference>
<keyword evidence="6" id="KW-0645">Protease</keyword>
<dbReference type="InterPro" id="IPR027268">
    <property type="entry name" value="Peptidase_M4/M1_CTD_sf"/>
</dbReference>
<keyword evidence="7" id="KW-0479">Metal-binding</keyword>
<dbReference type="Pfam" id="PF17900">
    <property type="entry name" value="Peptidase_M1_N"/>
    <property type="match status" value="1"/>
</dbReference>
<dbReference type="InterPro" id="IPR050344">
    <property type="entry name" value="Peptidase_M1_aminopeptidases"/>
</dbReference>
<keyword evidence="15" id="KW-0031">Aminopeptidase</keyword>
<dbReference type="EC" id="3.4.11.2" evidence="4"/>
<sequence length="483" mass="52103">MRRKLPGGLVGPLAVLLTVALVGCTPTGRDPITLPSMPTPVAPESVTQGVGSAGIGDPYFPTYGNGGYDVETYDLAIKLAADGGIEGVATLTAKATAALQQFNLDLRGLTVSSVQVGADAATFRRDGDELIVQPKVALTSGSGFTATVRYAGKPSEISSLTLGQTGFRRINGVEYMAGEPESASTWFPVNDHPSDKAKYTLAFTVPDGEEVISNGTLAKKESAGGWTTWRWTVGSPMASYLTTFAVGDLRTVESTHNGKPVRIAIAKSITDPQVEAAVAKTPVICDYFEQYFGAYPFEAYGAIVVDDPELGFSLETQTRPIYPASMVDRGDTGGVVAHELAHQWFGDSVSVKQWADIWLNEGFATYAQWMWQEHSGGPTISEQFERQFRNESSSIWRTPPAEPGAAKVFSSSVYQRGGMALHALRLKVGDEKFFSILKTWAAEKQFGNGTTAEFQKVAERISGQSLQALFQDWLYDTDRPAHP</sequence>
<accession>A0ABV8LGA9</accession>
<dbReference type="RefSeq" id="WP_253760044.1">
    <property type="nucleotide sequence ID" value="NZ_JAMZDZ010000001.1"/>
</dbReference>
<keyword evidence="9" id="KW-0862">Zinc</keyword>
<gene>
    <name evidence="15" type="ORF">ACFOZ4_04195</name>
</gene>
<dbReference type="SUPFAM" id="SSF55486">
    <property type="entry name" value="Metalloproteases ('zincins'), catalytic domain"/>
    <property type="match status" value="1"/>
</dbReference>
<evidence type="ECO:0000259" key="14">
    <source>
        <dbReference type="Pfam" id="PF17900"/>
    </source>
</evidence>
<dbReference type="PANTHER" id="PTHR11533:SF297">
    <property type="entry name" value="AMINOPEPTIDASE N"/>
    <property type="match status" value="1"/>
</dbReference>
<organism evidence="15 16">
    <name type="scientific">Hamadaea flava</name>
    <dbReference type="NCBI Taxonomy" id="1742688"/>
    <lineage>
        <taxon>Bacteria</taxon>
        <taxon>Bacillati</taxon>
        <taxon>Actinomycetota</taxon>
        <taxon>Actinomycetes</taxon>
        <taxon>Micromonosporales</taxon>
        <taxon>Micromonosporaceae</taxon>
        <taxon>Hamadaea</taxon>
    </lineage>
</organism>
<proteinExistence type="inferred from homology"/>
<evidence type="ECO:0000256" key="3">
    <source>
        <dbReference type="ARBA" id="ARBA00010136"/>
    </source>
</evidence>
<evidence type="ECO:0000256" key="6">
    <source>
        <dbReference type="ARBA" id="ARBA00022670"/>
    </source>
</evidence>
<evidence type="ECO:0000256" key="10">
    <source>
        <dbReference type="ARBA" id="ARBA00023049"/>
    </source>
</evidence>
<dbReference type="CDD" id="cd09603">
    <property type="entry name" value="M1_APN_like"/>
    <property type="match status" value="1"/>
</dbReference>
<dbReference type="PRINTS" id="PR00756">
    <property type="entry name" value="ALADIPTASE"/>
</dbReference>
<evidence type="ECO:0000256" key="2">
    <source>
        <dbReference type="ARBA" id="ARBA00001947"/>
    </source>
</evidence>
<evidence type="ECO:0000256" key="4">
    <source>
        <dbReference type="ARBA" id="ARBA00012564"/>
    </source>
</evidence>
<keyword evidence="16" id="KW-1185">Reference proteome</keyword>
<comment type="cofactor">
    <cofactor evidence="2">
        <name>Zn(2+)</name>
        <dbReference type="ChEBI" id="CHEBI:29105"/>
    </cofactor>
</comment>
<evidence type="ECO:0000256" key="1">
    <source>
        <dbReference type="ARBA" id="ARBA00000098"/>
    </source>
</evidence>
<feature type="domain" description="Peptidase M1 membrane alanine aminopeptidase" evidence="13">
    <location>
        <begin position="322"/>
        <end position="473"/>
    </location>
</feature>
<protein>
    <recommendedName>
        <fullName evidence="5">Aminopeptidase N</fullName>
        <ecNumber evidence="4">3.4.11.2</ecNumber>
    </recommendedName>
    <alternativeName>
        <fullName evidence="11">Alanine aminopeptidase</fullName>
    </alternativeName>
    <alternativeName>
        <fullName evidence="12">Lysyl aminopeptidase</fullName>
    </alternativeName>
</protein>
<evidence type="ECO:0000256" key="9">
    <source>
        <dbReference type="ARBA" id="ARBA00022833"/>
    </source>
</evidence>
<dbReference type="InterPro" id="IPR045357">
    <property type="entry name" value="Aminopeptidase_N-like_N"/>
</dbReference>
<evidence type="ECO:0000256" key="5">
    <source>
        <dbReference type="ARBA" id="ARBA00015611"/>
    </source>
</evidence>
<comment type="similarity">
    <text evidence="3">Belongs to the peptidase M1 family.</text>
</comment>
<evidence type="ECO:0000313" key="15">
    <source>
        <dbReference type="EMBL" id="MFC4129799.1"/>
    </source>
</evidence>
<reference evidence="16" key="1">
    <citation type="journal article" date="2019" name="Int. J. Syst. Evol. Microbiol.">
        <title>The Global Catalogue of Microorganisms (GCM) 10K type strain sequencing project: providing services to taxonomists for standard genome sequencing and annotation.</title>
        <authorList>
            <consortium name="The Broad Institute Genomics Platform"/>
            <consortium name="The Broad Institute Genome Sequencing Center for Infectious Disease"/>
            <person name="Wu L."/>
            <person name="Ma J."/>
        </authorList>
    </citation>
    <scope>NUCLEOTIDE SEQUENCE [LARGE SCALE GENOMIC DNA]</scope>
    <source>
        <strain evidence="16">CGMCC 4.7289</strain>
    </source>
</reference>
<comment type="catalytic activity">
    <reaction evidence="1">
        <text>Release of an N-terminal amino acid, Xaa-|-Yaa- from a peptide, amide or arylamide. Xaa is preferably Ala, but may be most amino acids including Pro (slow action). When a terminal hydrophobic residue is followed by a prolyl residue, the two may be released as an intact Xaa-Pro dipeptide.</text>
        <dbReference type="EC" id="3.4.11.2"/>
    </reaction>
</comment>
<feature type="domain" description="Aminopeptidase N-like N-terminal" evidence="14">
    <location>
        <begin position="71"/>
        <end position="241"/>
    </location>
</feature>
<dbReference type="EMBL" id="JBHSAY010000003">
    <property type="protein sequence ID" value="MFC4129799.1"/>
    <property type="molecule type" value="Genomic_DNA"/>
</dbReference>
<dbReference type="PANTHER" id="PTHR11533">
    <property type="entry name" value="PROTEASE M1 ZINC METALLOPROTEASE"/>
    <property type="match status" value="1"/>
</dbReference>
<dbReference type="Proteomes" id="UP001595816">
    <property type="component" value="Unassembled WGS sequence"/>
</dbReference>
<evidence type="ECO:0000256" key="8">
    <source>
        <dbReference type="ARBA" id="ARBA00022801"/>
    </source>
</evidence>
<dbReference type="InterPro" id="IPR001930">
    <property type="entry name" value="Peptidase_M1"/>
</dbReference>
<dbReference type="SUPFAM" id="SSF63737">
    <property type="entry name" value="Leukotriene A4 hydrolase N-terminal domain"/>
    <property type="match status" value="1"/>
</dbReference>
<evidence type="ECO:0000256" key="11">
    <source>
        <dbReference type="ARBA" id="ARBA00029811"/>
    </source>
</evidence>
<dbReference type="Pfam" id="PF01433">
    <property type="entry name" value="Peptidase_M1"/>
    <property type="match status" value="1"/>
</dbReference>
<dbReference type="PROSITE" id="PS51257">
    <property type="entry name" value="PROKAR_LIPOPROTEIN"/>
    <property type="match status" value="1"/>
</dbReference>
<keyword evidence="8 15" id="KW-0378">Hydrolase</keyword>